<dbReference type="Pfam" id="PF06985">
    <property type="entry name" value="HET"/>
    <property type="match status" value="1"/>
</dbReference>
<keyword evidence="4" id="KW-1185">Reference proteome</keyword>
<dbReference type="RefSeq" id="XP_031001900.1">
    <property type="nucleotide sequence ID" value="XM_031153026.1"/>
</dbReference>
<dbReference type="GeneID" id="41988303"/>
<organism evidence="3 4">
    <name type="scientific">Lachnellula hyalina</name>
    <dbReference type="NCBI Taxonomy" id="1316788"/>
    <lineage>
        <taxon>Eukaryota</taxon>
        <taxon>Fungi</taxon>
        <taxon>Dikarya</taxon>
        <taxon>Ascomycota</taxon>
        <taxon>Pezizomycotina</taxon>
        <taxon>Leotiomycetes</taxon>
        <taxon>Helotiales</taxon>
        <taxon>Lachnaceae</taxon>
        <taxon>Lachnellula</taxon>
    </lineage>
</organism>
<evidence type="ECO:0000256" key="1">
    <source>
        <dbReference type="SAM" id="MobiDB-lite"/>
    </source>
</evidence>
<proteinExistence type="predicted"/>
<name>A0A8H8TV93_9HELO</name>
<evidence type="ECO:0000259" key="2">
    <source>
        <dbReference type="Pfam" id="PF06985"/>
    </source>
</evidence>
<feature type="compositionally biased region" description="Low complexity" evidence="1">
    <location>
        <begin position="192"/>
        <end position="202"/>
    </location>
</feature>
<evidence type="ECO:0000313" key="4">
    <source>
        <dbReference type="Proteomes" id="UP000431533"/>
    </source>
</evidence>
<dbReference type="EMBL" id="QGMH01000203">
    <property type="protein sequence ID" value="TVY23112.1"/>
    <property type="molecule type" value="Genomic_DNA"/>
</dbReference>
<evidence type="ECO:0000313" key="3">
    <source>
        <dbReference type="EMBL" id="TVY23112.1"/>
    </source>
</evidence>
<comment type="caution">
    <text evidence="3">The sequence shown here is derived from an EMBL/GenBank/DDBJ whole genome shotgun (WGS) entry which is preliminary data.</text>
</comment>
<gene>
    <name evidence="3" type="ORF">LHYA1_G008105</name>
</gene>
<protein>
    <recommendedName>
        <fullName evidence="2">Heterokaryon incompatibility domain-containing protein</fullName>
    </recommendedName>
</protein>
<feature type="region of interest" description="Disordered" evidence="1">
    <location>
        <begin position="176"/>
        <end position="204"/>
    </location>
</feature>
<dbReference type="OrthoDB" id="2958217at2759"/>
<reference evidence="3 4" key="1">
    <citation type="submission" date="2018-05" db="EMBL/GenBank/DDBJ databases">
        <title>Genome sequencing and assembly of the regulated plant pathogen Lachnellula willkommii and related sister species for the development of diagnostic species identification markers.</title>
        <authorList>
            <person name="Giroux E."/>
            <person name="Bilodeau G."/>
        </authorList>
    </citation>
    <scope>NUCLEOTIDE SEQUENCE [LARGE SCALE GENOMIC DNA]</scope>
    <source>
        <strain evidence="3 4">CBS 185.66</strain>
    </source>
</reference>
<dbReference type="AlphaFoldDB" id="A0A8H8TV93"/>
<dbReference type="InterPro" id="IPR010730">
    <property type="entry name" value="HET"/>
</dbReference>
<accession>A0A8H8TV93</accession>
<dbReference type="PANTHER" id="PTHR33112">
    <property type="entry name" value="DOMAIN PROTEIN, PUTATIVE-RELATED"/>
    <property type="match status" value="1"/>
</dbReference>
<feature type="domain" description="Heterokaryon incompatibility" evidence="2">
    <location>
        <begin position="268"/>
        <end position="415"/>
    </location>
</feature>
<dbReference type="Proteomes" id="UP000431533">
    <property type="component" value="Unassembled WGS sequence"/>
</dbReference>
<dbReference type="PANTHER" id="PTHR33112:SF12">
    <property type="entry name" value="HETEROKARYON INCOMPATIBILITY DOMAIN-CONTAINING PROTEIN"/>
    <property type="match status" value="1"/>
</dbReference>
<sequence length="801" mass="91838">MPICKQCSQFGKNRYRNLWRLKYFISASDARRLEYFLEGGQSEFDSGHLYEAERVDTALEQDSSPPTIASRYKVLQQASDIIRRKEACELCNLIAHHIEKSRVELDRQIEIILVPFCSTIDKHGKNLETLRLSVFEIREPFDRMIGPVEAHDQEAALERQPRCILELQECSSLVPTIDDNDDDDHHHHHQQTHTPPSQSTDTRFSGRLVSSRINPKLISKWIKLCSTLHGPSYGQPLFPEQAEQVLRSLLVIDSERMCIIDAPVDCRYVALSYCWGTVSMLKHTIQNSAALRKTRALLDSNVPATIKDAIALVQEVGERYLWVDALCIVQDDAAVQKAQLTQMGLIYSRAAFTIVAASGNNANTGLPGIHSDPRIISQRAVKLGDKTLLEVIDGRDYYSGVKKSHWITRAWTLQEQILSKKLLIFTDQQVYWSCWKAVWLEEVVLEDVHAMTFLHNPIRDPTDHGFFSVITGLKVYQMLVNYYRHRQLTFKSDILNAFSGLCQVLAATEKESFHWGLPTSNFDKSLCWWLRGGGKRNHAFCDQVAKSGSVTLPVPFPSWSWAAWHGSSAHSWISWHEHAFDQERQPAIVFYSYDIEGQLKQVSQVSSGPSRVTEVPLKDHQITGPPELLEFHREWKDQPQIFRETLYITPVNTGILHFWTSTATLHILWEQLQDNLWFGKSVDQYSVMIFTTNFPENSFPEYDARLYMDATAHLNLNNVELSEVPEGSIPSWMLEGHRRYNVLAMDFIVISMNYYKGENPSLVALAVEWRDGVAYRIGILFMEQTGWAKLRNRVWKQVALG</sequence>